<feature type="domain" description="Sulfatase-modifying factor enzyme-like" evidence="2">
    <location>
        <begin position="130"/>
        <end position="365"/>
    </location>
</feature>
<dbReference type="Pfam" id="PF03781">
    <property type="entry name" value="FGE-sulfatase"/>
    <property type="match status" value="1"/>
</dbReference>
<dbReference type="PANTHER" id="PTHR23150:SF19">
    <property type="entry name" value="FORMYLGLYCINE-GENERATING ENZYME"/>
    <property type="match status" value="1"/>
</dbReference>
<dbReference type="Gene3D" id="3.90.1580.10">
    <property type="entry name" value="paralog of FGE (formylglycine-generating enzyme)"/>
    <property type="match status" value="1"/>
</dbReference>
<dbReference type="InterPro" id="IPR051043">
    <property type="entry name" value="Sulfatase_Mod_Factor_Kinase"/>
</dbReference>
<evidence type="ECO:0000259" key="2">
    <source>
        <dbReference type="Pfam" id="PF03781"/>
    </source>
</evidence>
<sequence>MPRRTQLPKSLQPLARRNGIEVGYDPRFRADMNRLVKGLKGMLGQDVAAAPEAKKGNEKVVVVQQGPKYDLRGAQFAGGFAETVAGDQVGGTLNKPGGSKAEPPKPQPAVAKPQTPGPFTEDLGNGAMLDMVHIPARDFLMGSPENEAEREDSEGPRHRVQVPAFYMGKYPVTQAQWQAVAKLQQVKVELKLAPSRFKGNDLPVERVSWFEAVEFCQRLSRHTGNQYHLPSEAEWEYACRARTTTPFYFGETISTDQANYDGRYTYGNGKKGQFRKKTTPVGSFPANNFGLYDMHGNVWEWCQDHWHEDYDGAPQDGSPWIQGGDSDSRVVRGGSWFSYPRLCRSAYRNFLTPVFRNGSSGFRVVCSAPRILP</sequence>
<evidence type="ECO:0000256" key="1">
    <source>
        <dbReference type="SAM" id="MobiDB-lite"/>
    </source>
</evidence>
<proteinExistence type="predicted"/>
<dbReference type="InterPro" id="IPR016187">
    <property type="entry name" value="CTDL_fold"/>
</dbReference>
<dbReference type="SUPFAM" id="SSF56436">
    <property type="entry name" value="C-type lectin-like"/>
    <property type="match status" value="1"/>
</dbReference>
<keyword evidence="4" id="KW-1185">Reference proteome</keyword>
<name>A0ABS5XZ28_9CYAN</name>
<feature type="region of interest" description="Disordered" evidence="1">
    <location>
        <begin position="87"/>
        <end position="118"/>
    </location>
</feature>
<dbReference type="InterPro" id="IPR005532">
    <property type="entry name" value="SUMF_dom"/>
</dbReference>
<dbReference type="Proteomes" id="UP001196661">
    <property type="component" value="Unassembled WGS sequence"/>
</dbReference>
<evidence type="ECO:0000313" key="4">
    <source>
        <dbReference type="Proteomes" id="UP001196661"/>
    </source>
</evidence>
<gene>
    <name evidence="3" type="ORF">IXB28_01480</name>
</gene>
<dbReference type="InterPro" id="IPR042095">
    <property type="entry name" value="SUMF_sf"/>
</dbReference>
<evidence type="ECO:0000313" key="3">
    <source>
        <dbReference type="EMBL" id="MBT9310863.1"/>
    </source>
</evidence>
<protein>
    <submittedName>
        <fullName evidence="3">Formylglycine-generating enzyme family protein</fullName>
    </submittedName>
</protein>
<reference evidence="3 4" key="1">
    <citation type="journal article" date="2021" name="Mar. Drugs">
        <title>Genome Reduction and Secondary Metabolism of the Marine Sponge-Associated Cyanobacterium Leptothoe.</title>
        <authorList>
            <person name="Konstantinou D."/>
            <person name="Popin R.V."/>
            <person name="Fewer D.P."/>
            <person name="Sivonen K."/>
            <person name="Gkelis S."/>
        </authorList>
    </citation>
    <scope>NUCLEOTIDE SEQUENCE [LARGE SCALE GENOMIC DNA]</scope>
    <source>
        <strain evidence="3 4">TAU-MAC 1615</strain>
    </source>
</reference>
<comment type="caution">
    <text evidence="3">The sequence shown here is derived from an EMBL/GenBank/DDBJ whole genome shotgun (WGS) entry which is preliminary data.</text>
</comment>
<organism evidence="3 4">
    <name type="scientific">Leptothoe kymatousa TAU-MAC 1615</name>
    <dbReference type="NCBI Taxonomy" id="2364775"/>
    <lineage>
        <taxon>Bacteria</taxon>
        <taxon>Bacillati</taxon>
        <taxon>Cyanobacteriota</taxon>
        <taxon>Cyanophyceae</taxon>
        <taxon>Nodosilineales</taxon>
        <taxon>Cymatolegaceae</taxon>
        <taxon>Leptothoe</taxon>
        <taxon>Leptothoe kymatousa</taxon>
    </lineage>
</organism>
<dbReference type="EMBL" id="JADOER010000002">
    <property type="protein sequence ID" value="MBT9310863.1"/>
    <property type="molecule type" value="Genomic_DNA"/>
</dbReference>
<accession>A0ABS5XZ28</accession>
<dbReference type="PANTHER" id="PTHR23150">
    <property type="entry name" value="SULFATASE MODIFYING FACTOR 1, 2"/>
    <property type="match status" value="1"/>
</dbReference>